<feature type="compositionally biased region" description="Low complexity" evidence="1">
    <location>
        <begin position="317"/>
        <end position="336"/>
    </location>
</feature>
<sequence length="381" mass="39351">MTNQNTFSDLANADVYDSAGHKLGGVNNVSVFDGTEEPSWVTVNTGLFGSHETFIPLANAQFNSGGLVVPYEKSFIKDAPNIGPDGELSVEQENELFHYYGIDNPNAVRGNAGVPGTDSRDGERDASDTNARQGDADARDTGVRHDRADARDADVRHDGVNARQDERDAGAAGDRAALEQEFQRGDGRHEGRGAEAGVGVAGAAAAAGAHPGTGAEPLDPNANAVPRDRHADPNANAVPRDRRVDPNANAVPGDRRVDPNANAVPGDRRVNSNANAVPAGERLDSGQDAAAGEERLDPNAAGRHAATGAGVASDPNTAGSATAPAGGASQQNAGGNLRLRKRVVTETKLVEVPVQREEIVVENPDGSVSPVDGADGGAPMR</sequence>
<dbReference type="SUPFAM" id="SSF50346">
    <property type="entry name" value="PRC-barrel domain"/>
    <property type="match status" value="1"/>
</dbReference>
<name>A0ABY4MUT1_9MICO</name>
<feature type="region of interest" description="Disordered" evidence="1">
    <location>
        <begin position="202"/>
        <end position="287"/>
    </location>
</feature>
<gene>
    <name evidence="4" type="ORF">M3M28_08965</name>
</gene>
<reference evidence="4" key="1">
    <citation type="submission" date="2022-05" db="EMBL/GenBank/DDBJ databases">
        <title>Complete genome sequence of toluene-degrading Gulosibacter sediminis strain ACHW.36C.</title>
        <authorList>
            <person name="Wai A.C."/>
            <person name="Lai G.K."/>
            <person name="Griffin S.D."/>
            <person name="Leung F.C."/>
        </authorList>
    </citation>
    <scope>NUCLEOTIDE SEQUENCE [LARGE SCALE GENOMIC DNA]</scope>
    <source>
        <strain evidence="4">ACHW.36C</strain>
    </source>
</reference>
<evidence type="ECO:0000313" key="4">
    <source>
        <dbReference type="EMBL" id="UQN14180.1"/>
    </source>
</evidence>
<evidence type="ECO:0000259" key="2">
    <source>
        <dbReference type="Pfam" id="PF05239"/>
    </source>
</evidence>
<evidence type="ECO:0000259" key="3">
    <source>
        <dbReference type="Pfam" id="PF09557"/>
    </source>
</evidence>
<feature type="compositionally biased region" description="Low complexity" evidence="1">
    <location>
        <begin position="202"/>
        <end position="215"/>
    </location>
</feature>
<proteinExistence type="predicted"/>
<dbReference type="InterPro" id="IPR014747">
    <property type="entry name" value="Bac_photo_RC_H_C"/>
</dbReference>
<dbReference type="Gene3D" id="3.90.50.10">
    <property type="entry name" value="Photosynthetic Reaction Center, subunit H, domain 2"/>
    <property type="match status" value="1"/>
</dbReference>
<feature type="compositionally biased region" description="Basic and acidic residues" evidence="1">
    <location>
        <begin position="134"/>
        <end position="169"/>
    </location>
</feature>
<feature type="region of interest" description="Disordered" evidence="1">
    <location>
        <begin position="361"/>
        <end position="381"/>
    </location>
</feature>
<dbReference type="Pfam" id="PF09557">
    <property type="entry name" value="DUF2382"/>
    <property type="match status" value="1"/>
</dbReference>
<dbReference type="InterPro" id="IPR011033">
    <property type="entry name" value="PRC_barrel-like_sf"/>
</dbReference>
<dbReference type="InterPro" id="IPR027275">
    <property type="entry name" value="PRC-brl_dom"/>
</dbReference>
<protein>
    <submittedName>
        <fullName evidence="4">PRC and DUF2382 domain-containing protein</fullName>
    </submittedName>
</protein>
<feature type="domain" description="DUF2382" evidence="3">
    <location>
        <begin position="331"/>
        <end position="365"/>
    </location>
</feature>
<dbReference type="Pfam" id="PF05239">
    <property type="entry name" value="PRC"/>
    <property type="match status" value="1"/>
</dbReference>
<accession>A0ABY4MUT1</accession>
<feature type="region of interest" description="Disordered" evidence="1">
    <location>
        <begin position="102"/>
        <end position="174"/>
    </location>
</feature>
<evidence type="ECO:0000256" key="1">
    <source>
        <dbReference type="SAM" id="MobiDB-lite"/>
    </source>
</evidence>
<feature type="region of interest" description="Disordered" evidence="1">
    <location>
        <begin position="304"/>
        <end position="339"/>
    </location>
</feature>
<organism evidence="4">
    <name type="scientific">Gulosibacter sediminis</name>
    <dbReference type="NCBI Taxonomy" id="1729695"/>
    <lineage>
        <taxon>Bacteria</taxon>
        <taxon>Bacillati</taxon>
        <taxon>Actinomycetota</taxon>
        <taxon>Actinomycetes</taxon>
        <taxon>Micrococcales</taxon>
        <taxon>Microbacteriaceae</taxon>
        <taxon>Gulosibacter</taxon>
    </lineage>
</organism>
<feature type="domain" description="PRC-barrel" evidence="2">
    <location>
        <begin position="6"/>
        <end position="71"/>
    </location>
</feature>
<feature type="compositionally biased region" description="Basic and acidic residues" evidence="1">
    <location>
        <begin position="118"/>
        <end position="127"/>
    </location>
</feature>
<dbReference type="EMBL" id="CP097160">
    <property type="protein sequence ID" value="UQN14180.1"/>
    <property type="molecule type" value="Genomic_DNA"/>
</dbReference>
<dbReference type="InterPro" id="IPR019060">
    <property type="entry name" value="DUF2382"/>
</dbReference>